<feature type="compositionally biased region" description="Polar residues" evidence="1">
    <location>
        <begin position="20"/>
        <end position="66"/>
    </location>
</feature>
<feature type="compositionally biased region" description="Low complexity" evidence="1">
    <location>
        <begin position="593"/>
        <end position="611"/>
    </location>
</feature>
<evidence type="ECO:0000313" key="2">
    <source>
        <dbReference type="EMBL" id="KAK7060572.1"/>
    </source>
</evidence>
<feature type="region of interest" description="Disordered" evidence="1">
    <location>
        <begin position="353"/>
        <end position="415"/>
    </location>
</feature>
<accession>A0AAW0E8W6</accession>
<feature type="compositionally biased region" description="Low complexity" evidence="1">
    <location>
        <begin position="67"/>
        <end position="84"/>
    </location>
</feature>
<feature type="region of interest" description="Disordered" evidence="1">
    <location>
        <begin position="428"/>
        <end position="455"/>
    </location>
</feature>
<evidence type="ECO:0000256" key="1">
    <source>
        <dbReference type="SAM" id="MobiDB-lite"/>
    </source>
</evidence>
<feature type="region of interest" description="Disordered" evidence="1">
    <location>
        <begin position="704"/>
        <end position="817"/>
    </location>
</feature>
<feature type="compositionally biased region" description="Low complexity" evidence="1">
    <location>
        <begin position="428"/>
        <end position="445"/>
    </location>
</feature>
<feature type="compositionally biased region" description="Low complexity" evidence="1">
    <location>
        <begin position="368"/>
        <end position="397"/>
    </location>
</feature>
<evidence type="ECO:0000313" key="3">
    <source>
        <dbReference type="Proteomes" id="UP001383192"/>
    </source>
</evidence>
<proteinExistence type="predicted"/>
<feature type="compositionally biased region" description="Low complexity" evidence="1">
    <location>
        <begin position="709"/>
        <end position="723"/>
    </location>
</feature>
<comment type="caution">
    <text evidence="2">The sequence shown here is derived from an EMBL/GenBank/DDBJ whole genome shotgun (WGS) entry which is preliminary data.</text>
</comment>
<sequence>MRRLAAVFSSSSKRDKSDSLESPTASNPARRSRTNLSLSRKKNITASVNTRDLPSSFDSTLSTPQLSAGSDHGQSSASSTGSASLQTPEELPVTITSNAKGKGKSWIPFLGKRSSTIKRPDKISQEADWRPKAAVPQLRQPVPAKRPPITGTFESETEESEEEEEDEEDEDESQTLGQVPVNPGIRSREVLRAMALNSLQYQPSLPPFVDRPGFPLYPRSCNSSRVLQKRRTLETSIHHRRLLRRLRDDVPLTRQEERSILPFHTKRISPSIVAEEPSVNEAAPWKIKSDKVLRFSPGLRRWISRPAFEDRLCIWLPIDETLTYKRVSSEFAVAALEFSEAIEAMAYVPTPPSLTPLQNQKEPPASPPEASDASLETPSSSSSSASSHQSVSHSRSAPHLLVPSPLRNEANHSTSSTVPLVVKISESPRSSSFSSSQSPTSPTSPNATVKRGVRFAEDEKEDNIPIGYVMRIKKQKEQKARFLREEKERRQYEEEKRKVEEERRRREQERLEWEKERKAWEREKRAIEEERKTRLYHEEVIASRQRAENSRTGMKIATGSSSSLREERSVSDSRRYSRLPFDSALQTTRTQGSDSTSSPHTPSPGSSRPPSIVGNPAGNGAHHSRPSSFHSTHTASSEEMRHSMVSGPGSTASAPSVPNWARSYGYPSSNWTGSHSSLLIPPVPPVPPLPVMVPTDMPLLPPSAPFMMNSYPRPRSNQSPSRSSSRHRLSSNGSSDRVNQVPQHQLHPRSGSSSSGHRPNITSHSSSPSSSSHHRQTHHRRTSDDSITRRSQSSHTQIPSSYSQHSLPRGRSMQNVQQLPSPWTAMPTQMGVIPTAMPYYHHTPKAVPSRRQTTLT</sequence>
<feature type="compositionally biased region" description="Basic and acidic residues" evidence="1">
    <location>
        <begin position="118"/>
        <end position="131"/>
    </location>
</feature>
<dbReference type="Proteomes" id="UP001383192">
    <property type="component" value="Unassembled WGS sequence"/>
</dbReference>
<feature type="compositionally biased region" description="Basic and acidic residues" evidence="1">
    <location>
        <begin position="564"/>
        <end position="575"/>
    </location>
</feature>
<feature type="compositionally biased region" description="Basic and acidic residues" evidence="1">
    <location>
        <begin position="485"/>
        <end position="549"/>
    </location>
</feature>
<protein>
    <submittedName>
        <fullName evidence="2">Uncharacterized protein</fullName>
    </submittedName>
</protein>
<dbReference type="EMBL" id="JAYKXP010000003">
    <property type="protein sequence ID" value="KAK7060572.1"/>
    <property type="molecule type" value="Genomic_DNA"/>
</dbReference>
<reference evidence="2 3" key="1">
    <citation type="submission" date="2024-01" db="EMBL/GenBank/DDBJ databases">
        <title>A draft genome for a cacao thread blight-causing isolate of Paramarasmius palmivorus.</title>
        <authorList>
            <person name="Baruah I.K."/>
            <person name="Bukari Y."/>
            <person name="Amoako-Attah I."/>
            <person name="Meinhardt L.W."/>
            <person name="Bailey B.A."/>
            <person name="Cohen S.P."/>
        </authorList>
    </citation>
    <scope>NUCLEOTIDE SEQUENCE [LARGE SCALE GENOMIC DNA]</scope>
    <source>
        <strain evidence="2 3">GH-12</strain>
    </source>
</reference>
<name>A0AAW0E8W6_9AGAR</name>
<dbReference type="AlphaFoldDB" id="A0AAW0E8W6"/>
<feature type="compositionally biased region" description="Acidic residues" evidence="1">
    <location>
        <begin position="155"/>
        <end position="173"/>
    </location>
</feature>
<gene>
    <name evidence="2" type="ORF">VNI00_001338</name>
</gene>
<feature type="region of interest" description="Disordered" evidence="1">
    <location>
        <begin position="1"/>
        <end position="184"/>
    </location>
</feature>
<organism evidence="2 3">
    <name type="scientific">Paramarasmius palmivorus</name>
    <dbReference type="NCBI Taxonomy" id="297713"/>
    <lineage>
        <taxon>Eukaryota</taxon>
        <taxon>Fungi</taxon>
        <taxon>Dikarya</taxon>
        <taxon>Basidiomycota</taxon>
        <taxon>Agaricomycotina</taxon>
        <taxon>Agaricomycetes</taxon>
        <taxon>Agaricomycetidae</taxon>
        <taxon>Agaricales</taxon>
        <taxon>Marasmiineae</taxon>
        <taxon>Marasmiaceae</taxon>
        <taxon>Paramarasmius</taxon>
    </lineage>
</organism>
<feature type="compositionally biased region" description="Basic residues" evidence="1">
    <location>
        <begin position="772"/>
        <end position="781"/>
    </location>
</feature>
<feature type="compositionally biased region" description="Low complexity" evidence="1">
    <location>
        <begin position="748"/>
        <end position="771"/>
    </location>
</feature>
<feature type="compositionally biased region" description="Polar residues" evidence="1">
    <location>
        <begin position="626"/>
        <end position="635"/>
    </location>
</feature>
<feature type="compositionally biased region" description="Polar residues" evidence="1">
    <location>
        <begin position="795"/>
        <end position="817"/>
    </location>
</feature>
<feature type="region of interest" description="Disordered" evidence="1">
    <location>
        <begin position="485"/>
        <end position="657"/>
    </location>
</feature>
<keyword evidence="3" id="KW-1185">Reference proteome</keyword>